<proteinExistence type="predicted"/>
<reference evidence="2 3" key="1">
    <citation type="submission" date="2019-10" db="EMBL/GenBank/DDBJ databases">
        <authorList>
            <person name="Palmer J.M."/>
        </authorList>
    </citation>
    <scope>NUCLEOTIDE SEQUENCE [LARGE SCALE GENOMIC DNA]</scope>
    <source>
        <strain evidence="2 3">TWF718</strain>
    </source>
</reference>
<dbReference type="EMBL" id="JAVHNR010000006">
    <property type="protein sequence ID" value="KAK6339416.1"/>
    <property type="molecule type" value="Genomic_DNA"/>
</dbReference>
<evidence type="ECO:0000256" key="1">
    <source>
        <dbReference type="SAM" id="MobiDB-lite"/>
    </source>
</evidence>
<accession>A0AAN8N156</accession>
<protein>
    <submittedName>
        <fullName evidence="2">Uncharacterized protein</fullName>
    </submittedName>
</protein>
<keyword evidence="3" id="KW-1185">Reference proteome</keyword>
<organism evidence="2 3">
    <name type="scientific">Orbilia javanica</name>
    <dbReference type="NCBI Taxonomy" id="47235"/>
    <lineage>
        <taxon>Eukaryota</taxon>
        <taxon>Fungi</taxon>
        <taxon>Dikarya</taxon>
        <taxon>Ascomycota</taxon>
        <taxon>Pezizomycotina</taxon>
        <taxon>Orbiliomycetes</taxon>
        <taxon>Orbiliales</taxon>
        <taxon>Orbiliaceae</taxon>
        <taxon>Orbilia</taxon>
    </lineage>
</organism>
<evidence type="ECO:0000313" key="3">
    <source>
        <dbReference type="Proteomes" id="UP001313282"/>
    </source>
</evidence>
<gene>
    <name evidence="2" type="ORF">TWF718_008835</name>
</gene>
<evidence type="ECO:0000313" key="2">
    <source>
        <dbReference type="EMBL" id="KAK6339416.1"/>
    </source>
</evidence>
<dbReference type="Proteomes" id="UP001313282">
    <property type="component" value="Unassembled WGS sequence"/>
</dbReference>
<dbReference type="AlphaFoldDB" id="A0AAN8N156"/>
<comment type="caution">
    <text evidence="2">The sequence shown here is derived from an EMBL/GenBank/DDBJ whole genome shotgun (WGS) entry which is preliminary data.</text>
</comment>
<name>A0AAN8N156_9PEZI</name>
<feature type="region of interest" description="Disordered" evidence="1">
    <location>
        <begin position="40"/>
        <end position="104"/>
    </location>
</feature>
<sequence length="150" mass="16677">MILGSYLKKLRRLKRKDKKPTKTPTFPEIPTIHLILPTPAHDEAGTAGTSNPNKMALSRTTTSSSTTEYTNGYHTSTSSSTSPPPGYTDHHHHHPGAVSDHGSSASRLEYARILYEHTMKQMERFAQDAQARGTVSIDHYQHQQRTAAIN</sequence>